<sequence length="261" mass="30524">MPRVIYSQPKPANAPQRVLAPRTNLPQATKALRHIPAKSPRHILTKCPHSDPTHRVSKAPRNRVPTKVPRDRSLHLQLLASNGHGKVPAKYHGMVKLPPPRRNPVRGVRNMQHVQQAQESEESEDLEAESMRPFYEQYEPEPEPQHESDTVSEDSEMDDVDEEQSSDSDSDDEDEPGRIHFLNQLQQFRTELWKRSLKAERVWRELVEEADRQDAWESYEENVFVFWIGGNHGHIVTVEEIERITQKNRRLANEFWWMWGN</sequence>
<evidence type="ECO:0000313" key="2">
    <source>
        <dbReference type="EMBL" id="CCX33311.1"/>
    </source>
</evidence>
<dbReference type="Proteomes" id="UP000018144">
    <property type="component" value="Unassembled WGS sequence"/>
</dbReference>
<gene>
    <name evidence="2" type="ORF">PCON_14351</name>
</gene>
<dbReference type="OrthoDB" id="5480083at2759"/>
<organism evidence="2 3">
    <name type="scientific">Pyronema omphalodes (strain CBS 100304)</name>
    <name type="common">Pyronema confluens</name>
    <dbReference type="NCBI Taxonomy" id="1076935"/>
    <lineage>
        <taxon>Eukaryota</taxon>
        <taxon>Fungi</taxon>
        <taxon>Dikarya</taxon>
        <taxon>Ascomycota</taxon>
        <taxon>Pezizomycotina</taxon>
        <taxon>Pezizomycetes</taxon>
        <taxon>Pezizales</taxon>
        <taxon>Pyronemataceae</taxon>
        <taxon>Pyronema</taxon>
    </lineage>
</organism>
<proteinExistence type="predicted"/>
<feature type="compositionally biased region" description="Acidic residues" evidence="1">
    <location>
        <begin position="150"/>
        <end position="175"/>
    </location>
</feature>
<evidence type="ECO:0000256" key="1">
    <source>
        <dbReference type="SAM" id="MobiDB-lite"/>
    </source>
</evidence>
<feature type="region of interest" description="Disordered" evidence="1">
    <location>
        <begin position="46"/>
        <end position="69"/>
    </location>
</feature>
<feature type="region of interest" description="Disordered" evidence="1">
    <location>
        <begin position="84"/>
        <end position="106"/>
    </location>
</feature>
<keyword evidence="3" id="KW-1185">Reference proteome</keyword>
<accession>U4LW76</accession>
<dbReference type="AlphaFoldDB" id="U4LW76"/>
<reference evidence="2 3" key="1">
    <citation type="journal article" date="2013" name="PLoS Genet.">
        <title>The genome and development-dependent transcriptomes of Pyronema confluens: a window into fungal evolution.</title>
        <authorList>
            <person name="Traeger S."/>
            <person name="Altegoer F."/>
            <person name="Freitag M."/>
            <person name="Gabaldon T."/>
            <person name="Kempken F."/>
            <person name="Kumar A."/>
            <person name="Marcet-Houben M."/>
            <person name="Poggeler S."/>
            <person name="Stajich J.E."/>
            <person name="Nowrousian M."/>
        </authorList>
    </citation>
    <scope>NUCLEOTIDE SEQUENCE [LARGE SCALE GENOMIC DNA]</scope>
    <source>
        <strain evidence="3">CBS 100304</strain>
        <tissue evidence="2">Vegetative mycelium</tissue>
    </source>
</reference>
<evidence type="ECO:0000313" key="3">
    <source>
        <dbReference type="Proteomes" id="UP000018144"/>
    </source>
</evidence>
<protein>
    <submittedName>
        <fullName evidence="2">Uncharacterized protein</fullName>
    </submittedName>
</protein>
<feature type="region of interest" description="Disordered" evidence="1">
    <location>
        <begin position="138"/>
        <end position="177"/>
    </location>
</feature>
<dbReference type="EMBL" id="HF936042">
    <property type="protein sequence ID" value="CCX33311.1"/>
    <property type="molecule type" value="Genomic_DNA"/>
</dbReference>
<name>U4LW76_PYROM</name>